<comment type="caution">
    <text evidence="2">The sequence shown here is derived from an EMBL/GenBank/DDBJ whole genome shotgun (WGS) entry which is preliminary data.</text>
</comment>
<name>A0A426ZAX7_ENSVE</name>
<dbReference type="AlphaFoldDB" id="A0A426ZAX7"/>
<organism evidence="2 3">
    <name type="scientific">Ensete ventricosum</name>
    <name type="common">Abyssinian banana</name>
    <name type="synonym">Musa ensete</name>
    <dbReference type="NCBI Taxonomy" id="4639"/>
    <lineage>
        <taxon>Eukaryota</taxon>
        <taxon>Viridiplantae</taxon>
        <taxon>Streptophyta</taxon>
        <taxon>Embryophyta</taxon>
        <taxon>Tracheophyta</taxon>
        <taxon>Spermatophyta</taxon>
        <taxon>Magnoliopsida</taxon>
        <taxon>Liliopsida</taxon>
        <taxon>Zingiberales</taxon>
        <taxon>Musaceae</taxon>
        <taxon>Ensete</taxon>
    </lineage>
</organism>
<sequence>MGALVQTQKQGNCSRSSGASKRMGKHSQCVMASRCDGSCFFRGHCVGKGEVECCSLLEFSVTSRVEERSKLMLSSWLELVAGMPQQWLINQCRLEMTALKAEVGTAMREL</sequence>
<evidence type="ECO:0000313" key="3">
    <source>
        <dbReference type="Proteomes" id="UP000287651"/>
    </source>
</evidence>
<feature type="region of interest" description="Disordered" evidence="1">
    <location>
        <begin position="1"/>
        <end position="24"/>
    </location>
</feature>
<protein>
    <submittedName>
        <fullName evidence="2">Uncharacterized protein</fullName>
    </submittedName>
</protein>
<gene>
    <name evidence="2" type="ORF">B296_00022493</name>
</gene>
<evidence type="ECO:0000256" key="1">
    <source>
        <dbReference type="SAM" id="MobiDB-lite"/>
    </source>
</evidence>
<dbReference type="EMBL" id="AMZH03007516">
    <property type="protein sequence ID" value="RRT61138.1"/>
    <property type="molecule type" value="Genomic_DNA"/>
</dbReference>
<feature type="compositionally biased region" description="Polar residues" evidence="1">
    <location>
        <begin position="1"/>
        <end position="19"/>
    </location>
</feature>
<dbReference type="Proteomes" id="UP000287651">
    <property type="component" value="Unassembled WGS sequence"/>
</dbReference>
<reference evidence="2 3" key="1">
    <citation type="journal article" date="2014" name="Agronomy (Basel)">
        <title>A Draft Genome Sequence for Ensete ventricosum, the Drought-Tolerant Tree Against Hunger.</title>
        <authorList>
            <person name="Harrison J."/>
            <person name="Moore K.A."/>
            <person name="Paszkiewicz K."/>
            <person name="Jones T."/>
            <person name="Grant M."/>
            <person name="Ambacheew D."/>
            <person name="Muzemil S."/>
            <person name="Studholme D.J."/>
        </authorList>
    </citation>
    <scope>NUCLEOTIDE SEQUENCE [LARGE SCALE GENOMIC DNA]</scope>
</reference>
<accession>A0A426ZAX7</accession>
<proteinExistence type="predicted"/>
<evidence type="ECO:0000313" key="2">
    <source>
        <dbReference type="EMBL" id="RRT61138.1"/>
    </source>
</evidence>